<reference evidence="13" key="1">
    <citation type="submission" date="2018-01" db="EMBL/GenBank/DDBJ databases">
        <authorList>
            <person name="Alioto T."/>
            <person name="Alioto T."/>
        </authorList>
    </citation>
    <scope>NUCLEOTIDE SEQUENCE [LARGE SCALE GENOMIC DNA]</scope>
</reference>
<dbReference type="Proteomes" id="UP000268350">
    <property type="component" value="Unassembled WGS sequence"/>
</dbReference>
<evidence type="ECO:0000256" key="3">
    <source>
        <dbReference type="ARBA" id="ARBA00004922"/>
    </source>
</evidence>
<evidence type="ECO:0000256" key="7">
    <source>
        <dbReference type="ARBA" id="ARBA00022729"/>
    </source>
</evidence>
<comment type="function">
    <text evidence="1 11">Subunit of the oligosaccharyl transferase (OST) complex that catalyzes the initial transfer of a defined glycan (Glc(3)Man(9)GlcNAc(2) in eukaryotes) from the lipid carrier dolichol-pyrophosphate to an asparagine residue within an Asn-X-Ser/Thr consensus motif in nascent polypeptide chains, the first step in protein N-glycosylation. N-glycosylation occurs cotranslationally and the complex associates with the Sec61 complex at the channel-forming translocon complex that mediates protein translocation across the endoplasmic reticulum (ER). All subunits are required for a maximal enzyme activity.</text>
</comment>
<dbReference type="OMA" id="THYTLGY"/>
<evidence type="ECO:0000256" key="8">
    <source>
        <dbReference type="ARBA" id="ARBA00022824"/>
    </source>
</evidence>
<comment type="similarity">
    <text evidence="4 11">Belongs to the OST1 family.</text>
</comment>
<comment type="subcellular location">
    <subcellularLocation>
        <location evidence="2 11">Endoplasmic reticulum membrane</location>
        <topology evidence="2 11">Single-pass type I membrane protein</topology>
    </subcellularLocation>
</comment>
<dbReference type="GO" id="GO:0008250">
    <property type="term" value="C:oligosaccharyltransferase complex"/>
    <property type="evidence" value="ECO:0007669"/>
    <property type="project" value="UniProtKB-UniRule"/>
</dbReference>
<dbReference type="AlphaFoldDB" id="A0A3B0K1B2"/>
<evidence type="ECO:0000256" key="5">
    <source>
        <dbReference type="ARBA" id="ARBA00017611"/>
    </source>
</evidence>
<sequence>MFKILYLFFFALQCLLCTSSTNAEIINTNVERLLDLSSQLVKTTIKISAEETTGKPITEYVFLVGEPNLSFISLKDDTEKNIQLRKNKELINGEQSYTIIFAKGSPKKSFAIETVSSKNIRPHPEEIEQNDKQLVRYNGRLYVYSKYKTVVQKTNVKLSSANILSHTQVKPYTVGSNKINLGPYEDVEALSEQELVIHYENQTPFLTVNALERTIELSHWGNIAIKEEIQLTHAGAKLKGSFSRYDFQKEGRSDHSAVKSYKTYLPASASGVYYRDTNGNISTSNMNLVRDFIELELRPRFPLFGGWKTKYTLGYNVPSYEYMYNDGNKYQLKMHLIDHIYDNMVIDEAVIKIILPEGCTNVQFSTPYQISRRPNQLVHTYLDTIGRPVVTFSKSNLVESHISDFTLNYSFEKVSLLQEPLLVSGFIYVIFLFTIVLLRLDFSITSHSHKE</sequence>
<evidence type="ECO:0000313" key="12">
    <source>
        <dbReference type="EMBL" id="SPP81650.1"/>
    </source>
</evidence>
<proteinExistence type="inferred from homology"/>
<dbReference type="GO" id="GO:0018279">
    <property type="term" value="P:protein N-linked glycosylation via asparagine"/>
    <property type="evidence" value="ECO:0007669"/>
    <property type="project" value="TreeGrafter"/>
</dbReference>
<feature type="signal peptide" evidence="11">
    <location>
        <begin position="1"/>
        <end position="23"/>
    </location>
</feature>
<feature type="chain" id="PRO_5017102143" description="Dolichyl-diphosphooligosaccharide--protein glycosyltransferase subunit 1" evidence="11">
    <location>
        <begin position="24"/>
        <end position="451"/>
    </location>
</feature>
<evidence type="ECO:0000256" key="9">
    <source>
        <dbReference type="ARBA" id="ARBA00022989"/>
    </source>
</evidence>
<keyword evidence="6 11" id="KW-0812">Transmembrane</keyword>
<keyword evidence="8 11" id="KW-0256">Endoplasmic reticulum</keyword>
<comment type="subunit">
    <text evidence="11">Component of the oligosaccharyltransferase (OST) complex.</text>
</comment>
<comment type="pathway">
    <text evidence="3 11">Protein modification; protein glycosylation.</text>
</comment>
<evidence type="ECO:0000256" key="11">
    <source>
        <dbReference type="RuleBase" id="RU361143"/>
    </source>
</evidence>
<feature type="transmembrane region" description="Helical" evidence="11">
    <location>
        <begin position="421"/>
        <end position="440"/>
    </location>
</feature>
<evidence type="ECO:0000256" key="10">
    <source>
        <dbReference type="ARBA" id="ARBA00023136"/>
    </source>
</evidence>
<dbReference type="UniPathway" id="UPA00378"/>
<dbReference type="PANTHER" id="PTHR21049:SF0">
    <property type="entry name" value="DOLICHYL-DIPHOSPHOOLIGOSACCHARIDE--PROTEIN GLYCOSYLTRANSFERASE SUBUNIT 1"/>
    <property type="match status" value="1"/>
</dbReference>
<dbReference type="InterPro" id="IPR007676">
    <property type="entry name" value="Ribophorin_I"/>
</dbReference>
<name>A0A3B0K1B2_DROGU</name>
<evidence type="ECO:0000256" key="4">
    <source>
        <dbReference type="ARBA" id="ARBA00008905"/>
    </source>
</evidence>
<dbReference type="OrthoDB" id="310030at2759"/>
<keyword evidence="12" id="KW-0808">Transferase</keyword>
<dbReference type="PANTHER" id="PTHR21049">
    <property type="entry name" value="RIBOPHORIN I"/>
    <property type="match status" value="1"/>
</dbReference>
<organism evidence="12 13">
    <name type="scientific">Drosophila guanche</name>
    <name type="common">Fruit fly</name>
    <dbReference type="NCBI Taxonomy" id="7266"/>
    <lineage>
        <taxon>Eukaryota</taxon>
        <taxon>Metazoa</taxon>
        <taxon>Ecdysozoa</taxon>
        <taxon>Arthropoda</taxon>
        <taxon>Hexapoda</taxon>
        <taxon>Insecta</taxon>
        <taxon>Pterygota</taxon>
        <taxon>Neoptera</taxon>
        <taxon>Endopterygota</taxon>
        <taxon>Diptera</taxon>
        <taxon>Brachycera</taxon>
        <taxon>Muscomorpha</taxon>
        <taxon>Ephydroidea</taxon>
        <taxon>Drosophilidae</taxon>
        <taxon>Drosophila</taxon>
        <taxon>Sophophora</taxon>
    </lineage>
</organism>
<keyword evidence="10 11" id="KW-0472">Membrane</keyword>
<evidence type="ECO:0000256" key="2">
    <source>
        <dbReference type="ARBA" id="ARBA00004115"/>
    </source>
</evidence>
<dbReference type="GO" id="GO:0016740">
    <property type="term" value="F:transferase activity"/>
    <property type="evidence" value="ECO:0007669"/>
    <property type="project" value="UniProtKB-KW"/>
</dbReference>
<dbReference type="Pfam" id="PF04597">
    <property type="entry name" value="Ribophorin_I"/>
    <property type="match status" value="1"/>
</dbReference>
<dbReference type="STRING" id="7266.A0A3B0K1B2"/>
<evidence type="ECO:0000256" key="6">
    <source>
        <dbReference type="ARBA" id="ARBA00022692"/>
    </source>
</evidence>
<keyword evidence="7 11" id="KW-0732">Signal</keyword>
<keyword evidence="13" id="KW-1185">Reference proteome</keyword>
<accession>A0A3B0K1B2</accession>
<gene>
    <name evidence="12" type="ORF">DGUA_6G013344</name>
</gene>
<evidence type="ECO:0000256" key="1">
    <source>
        <dbReference type="ARBA" id="ARBA00002791"/>
    </source>
</evidence>
<dbReference type="EMBL" id="OUUW01000006">
    <property type="protein sequence ID" value="SPP81650.1"/>
    <property type="molecule type" value="Genomic_DNA"/>
</dbReference>
<protein>
    <recommendedName>
        <fullName evidence="5 11">Dolichyl-diphosphooligosaccharide--protein glycosyltransferase subunit 1</fullName>
    </recommendedName>
</protein>
<keyword evidence="9 11" id="KW-1133">Transmembrane helix</keyword>
<evidence type="ECO:0000313" key="13">
    <source>
        <dbReference type="Proteomes" id="UP000268350"/>
    </source>
</evidence>